<dbReference type="InterPro" id="IPR036236">
    <property type="entry name" value="Znf_C2H2_sf"/>
</dbReference>
<organism evidence="13 15">
    <name type="scientific">Araneus ventricosus</name>
    <name type="common">Orbweaver spider</name>
    <name type="synonym">Epeira ventricosa</name>
    <dbReference type="NCBI Taxonomy" id="182803"/>
    <lineage>
        <taxon>Eukaryota</taxon>
        <taxon>Metazoa</taxon>
        <taxon>Ecdysozoa</taxon>
        <taxon>Arthropoda</taxon>
        <taxon>Chelicerata</taxon>
        <taxon>Arachnida</taxon>
        <taxon>Araneae</taxon>
        <taxon>Araneomorphae</taxon>
        <taxon>Entelegynae</taxon>
        <taxon>Araneoidea</taxon>
        <taxon>Araneidae</taxon>
        <taxon>Araneus</taxon>
    </lineage>
</organism>
<feature type="domain" description="C2H2-type" evidence="12">
    <location>
        <begin position="410"/>
        <end position="434"/>
    </location>
</feature>
<keyword evidence="8" id="KW-0238">DNA-binding</keyword>
<evidence type="ECO:0000256" key="9">
    <source>
        <dbReference type="ARBA" id="ARBA00023163"/>
    </source>
</evidence>
<evidence type="ECO:0000313" key="13">
    <source>
        <dbReference type="EMBL" id="GBN31875.1"/>
    </source>
</evidence>
<keyword evidence="9" id="KW-0804">Transcription</keyword>
<dbReference type="GO" id="GO:0005634">
    <property type="term" value="C:nucleus"/>
    <property type="evidence" value="ECO:0007669"/>
    <property type="project" value="UniProtKB-SubCell"/>
</dbReference>
<evidence type="ECO:0000256" key="1">
    <source>
        <dbReference type="ARBA" id="ARBA00004123"/>
    </source>
</evidence>
<evidence type="ECO:0000256" key="8">
    <source>
        <dbReference type="ARBA" id="ARBA00023125"/>
    </source>
</evidence>
<dbReference type="FunFam" id="3.30.160.60:FF:000145">
    <property type="entry name" value="Zinc finger protein 574"/>
    <property type="match status" value="1"/>
</dbReference>
<comment type="subcellular location">
    <subcellularLocation>
        <location evidence="1">Nucleus</location>
    </subcellularLocation>
</comment>
<comment type="caution">
    <text evidence="13">The sequence shown here is derived from an EMBL/GenBank/DDBJ whole genome shotgun (WGS) entry which is preliminary data.</text>
</comment>
<evidence type="ECO:0000313" key="15">
    <source>
        <dbReference type="Proteomes" id="UP000499080"/>
    </source>
</evidence>
<feature type="domain" description="C2H2-type" evidence="12">
    <location>
        <begin position="561"/>
        <end position="588"/>
    </location>
</feature>
<evidence type="ECO:0000256" key="7">
    <source>
        <dbReference type="ARBA" id="ARBA00023015"/>
    </source>
</evidence>
<dbReference type="AlphaFoldDB" id="A0A4Y2MXQ8"/>
<keyword evidence="6" id="KW-0862">Zinc</keyword>
<dbReference type="Pfam" id="PF12874">
    <property type="entry name" value="zf-met"/>
    <property type="match status" value="2"/>
</dbReference>
<dbReference type="Pfam" id="PF00096">
    <property type="entry name" value="zf-C2H2"/>
    <property type="match status" value="6"/>
</dbReference>
<proteinExistence type="inferred from homology"/>
<keyword evidence="7" id="KW-0805">Transcription regulation</keyword>
<feature type="domain" description="C2H2-type" evidence="12">
    <location>
        <begin position="490"/>
        <end position="517"/>
    </location>
</feature>
<comment type="similarity">
    <text evidence="2">Belongs to the krueppel C2H2-type zinc-finger protein family.</text>
</comment>
<evidence type="ECO:0000256" key="10">
    <source>
        <dbReference type="ARBA" id="ARBA00023242"/>
    </source>
</evidence>
<dbReference type="PROSITE" id="PS50157">
    <property type="entry name" value="ZINC_FINGER_C2H2_2"/>
    <property type="match status" value="13"/>
</dbReference>
<dbReference type="FunFam" id="3.30.160.60:FF:001480">
    <property type="entry name" value="Si:cabz01071911.3"/>
    <property type="match status" value="1"/>
</dbReference>
<sequence>MDGDSELLPSIPEIELSTESKSPFCDTSSERFPSKKSFDKHCERNHSEEKFMCDNCNKAFSSKFNFEKHSKKHNNKMIGKKSSCELCGLKISVKNKLLHLKKHTGEKPFECGVCRKSFSYKSSFQKHTRKHTGNTKHVCHICQKSFLRKIYLKRHLLTHTGEKPYTCEVCVKSFATSSQFNVHYRIHTGEKPYTCDICCKRFRHIDTLKYHNLFVHTEPERSQLHICDVCGNSFKKRSSLLRHELTHKKTFKPNFSQIKNSLVDSTQDNLKPGSNDEQFRCQDNLKSRDDTHSECKPYVCHICQQCFPDEKSFQEHSDTHTNTTISVVSSSYSCGINSCENIQQDYPSHVEEKFICDVCDEQFDKSDDLKIHFKKHTEQKYYVCEVCQLCFIDEDDLRNHENIEKCVHFHTCKICGEKFVDKIELETHCGTHVGFANEISFSASFSKLSNLDQHCTPFKANVKRNVSEKSLNFDDSHTEKVSSHIKDMPYNCELCNKNFTNENDLKHHNVLHTEKKPHICVLCLKNFDEKRELEAHVCKYDNNEKKSTLSQALKGNKVKVYICSVCLKSFTYYYGFQLHMFEHTKENECKTCGKRFFTVSSLEAHRLQSHKPPMHPCIVCKAKFANKNDLIAHCLSHLGSGEYFICGSCKQCFKGREDLQKHSPCFVKTEAT</sequence>
<reference evidence="13 15" key="1">
    <citation type="journal article" date="2019" name="Sci. Rep.">
        <title>Orb-weaving spider Araneus ventricosus genome elucidates the spidroin gene catalogue.</title>
        <authorList>
            <person name="Kono N."/>
            <person name="Nakamura H."/>
            <person name="Ohtoshi R."/>
            <person name="Moran D.A.P."/>
            <person name="Shinohara A."/>
            <person name="Yoshida Y."/>
            <person name="Fujiwara M."/>
            <person name="Mori M."/>
            <person name="Tomita M."/>
            <person name="Arakawa K."/>
        </authorList>
    </citation>
    <scope>NUCLEOTIDE SEQUENCE [LARGE SCALE GENOMIC DNA]</scope>
</reference>
<dbReference type="OrthoDB" id="6420602at2759"/>
<dbReference type="SMART" id="SM00355">
    <property type="entry name" value="ZnF_C2H2"/>
    <property type="match status" value="17"/>
</dbReference>
<dbReference type="InterPro" id="IPR013087">
    <property type="entry name" value="Znf_C2H2_type"/>
</dbReference>
<keyword evidence="15" id="KW-1185">Reference proteome</keyword>
<feature type="domain" description="C2H2-type" evidence="12">
    <location>
        <begin position="165"/>
        <end position="192"/>
    </location>
</feature>
<feature type="domain" description="C2H2-type" evidence="12">
    <location>
        <begin position="51"/>
        <end position="78"/>
    </location>
</feature>
<feature type="domain" description="C2H2-type" evidence="12">
    <location>
        <begin position="137"/>
        <end position="164"/>
    </location>
</feature>
<dbReference type="PROSITE" id="PS00028">
    <property type="entry name" value="ZINC_FINGER_C2H2_1"/>
    <property type="match status" value="13"/>
</dbReference>
<dbReference type="Proteomes" id="UP000499080">
    <property type="component" value="Unassembled WGS sequence"/>
</dbReference>
<evidence type="ECO:0000256" key="5">
    <source>
        <dbReference type="ARBA" id="ARBA00022771"/>
    </source>
</evidence>
<keyword evidence="4" id="KW-0677">Repeat</keyword>
<gene>
    <name evidence="13" type="primary">XFIN_8</name>
    <name evidence="14" type="synonym">XFIN_4</name>
    <name evidence="14" type="ORF">AVEN_237833_1</name>
    <name evidence="13" type="ORF">AVEN_74734_1</name>
</gene>
<dbReference type="PANTHER" id="PTHR24379">
    <property type="entry name" value="KRAB AND ZINC FINGER DOMAIN-CONTAINING"/>
    <property type="match status" value="1"/>
</dbReference>
<dbReference type="FunFam" id="3.30.160.60:FF:000912">
    <property type="entry name" value="Zinc finger protein 660"/>
    <property type="match status" value="1"/>
</dbReference>
<name>A0A4Y2MXQ8_ARAVE</name>
<dbReference type="SUPFAM" id="SSF57667">
    <property type="entry name" value="beta-beta-alpha zinc fingers"/>
    <property type="match status" value="7"/>
</dbReference>
<feature type="domain" description="C2H2-type" evidence="12">
    <location>
        <begin position="109"/>
        <end position="136"/>
    </location>
</feature>
<evidence type="ECO:0000313" key="14">
    <source>
        <dbReference type="EMBL" id="GBN31880.1"/>
    </source>
</evidence>
<dbReference type="PANTHER" id="PTHR24379:SF121">
    <property type="entry name" value="C2H2-TYPE DOMAIN-CONTAINING PROTEIN"/>
    <property type="match status" value="1"/>
</dbReference>
<protein>
    <submittedName>
        <fullName evidence="13">Zinc finger protein Xfin</fullName>
    </submittedName>
</protein>
<evidence type="ECO:0000256" key="2">
    <source>
        <dbReference type="ARBA" id="ARBA00006991"/>
    </source>
</evidence>
<feature type="domain" description="C2H2-type" evidence="12">
    <location>
        <begin position="354"/>
        <end position="381"/>
    </location>
</feature>
<dbReference type="GO" id="GO:0003677">
    <property type="term" value="F:DNA binding"/>
    <property type="evidence" value="ECO:0007669"/>
    <property type="project" value="UniProtKB-KW"/>
</dbReference>
<evidence type="ECO:0000256" key="4">
    <source>
        <dbReference type="ARBA" id="ARBA00022737"/>
    </source>
</evidence>
<keyword evidence="3" id="KW-0479">Metal-binding</keyword>
<feature type="domain" description="C2H2-type" evidence="12">
    <location>
        <begin position="298"/>
        <end position="325"/>
    </location>
</feature>
<evidence type="ECO:0000259" key="12">
    <source>
        <dbReference type="PROSITE" id="PS50157"/>
    </source>
</evidence>
<feature type="domain" description="C2H2-type" evidence="12">
    <location>
        <begin position="193"/>
        <end position="221"/>
    </location>
</feature>
<evidence type="ECO:0000256" key="3">
    <source>
        <dbReference type="ARBA" id="ARBA00022723"/>
    </source>
</evidence>
<evidence type="ECO:0000256" key="11">
    <source>
        <dbReference type="PROSITE-ProRule" id="PRU00042"/>
    </source>
</evidence>
<dbReference type="Gene3D" id="3.30.160.60">
    <property type="entry name" value="Classic Zinc Finger"/>
    <property type="match status" value="12"/>
</dbReference>
<dbReference type="GO" id="GO:0008270">
    <property type="term" value="F:zinc ion binding"/>
    <property type="evidence" value="ECO:0007669"/>
    <property type="project" value="UniProtKB-KW"/>
</dbReference>
<keyword evidence="5 11" id="KW-0863">Zinc-finger</keyword>
<feature type="domain" description="C2H2-type" evidence="12">
    <location>
        <begin position="615"/>
        <end position="642"/>
    </location>
</feature>
<evidence type="ECO:0000256" key="6">
    <source>
        <dbReference type="ARBA" id="ARBA00022833"/>
    </source>
</evidence>
<dbReference type="EMBL" id="BGPR01008147">
    <property type="protein sequence ID" value="GBN31875.1"/>
    <property type="molecule type" value="Genomic_DNA"/>
</dbReference>
<accession>A0A4Y2MXQ8</accession>
<dbReference type="EMBL" id="BGPR01008148">
    <property type="protein sequence ID" value="GBN31880.1"/>
    <property type="molecule type" value="Genomic_DNA"/>
</dbReference>
<feature type="domain" description="C2H2-type" evidence="12">
    <location>
        <begin position="587"/>
        <end position="610"/>
    </location>
</feature>
<keyword evidence="10" id="KW-0539">Nucleus</keyword>
<feature type="domain" description="C2H2-type" evidence="12">
    <location>
        <begin position="225"/>
        <end position="247"/>
    </location>
</feature>
<dbReference type="FunFam" id="3.30.160.60:FF:001049">
    <property type="entry name" value="zinc finger protein 319"/>
    <property type="match status" value="1"/>
</dbReference>